<organism evidence="2 3">
    <name type="scientific">Trachymyrmex septentrionalis</name>
    <dbReference type="NCBI Taxonomy" id="34720"/>
    <lineage>
        <taxon>Eukaryota</taxon>
        <taxon>Metazoa</taxon>
        <taxon>Ecdysozoa</taxon>
        <taxon>Arthropoda</taxon>
        <taxon>Hexapoda</taxon>
        <taxon>Insecta</taxon>
        <taxon>Pterygota</taxon>
        <taxon>Neoptera</taxon>
        <taxon>Endopterygota</taxon>
        <taxon>Hymenoptera</taxon>
        <taxon>Apocrita</taxon>
        <taxon>Aculeata</taxon>
        <taxon>Formicoidea</taxon>
        <taxon>Formicidae</taxon>
        <taxon>Myrmicinae</taxon>
        <taxon>Trachymyrmex</taxon>
    </lineage>
</organism>
<evidence type="ECO:0000313" key="2">
    <source>
        <dbReference type="EMBL" id="KYN41585.1"/>
    </source>
</evidence>
<reference evidence="2 3" key="1">
    <citation type="submission" date="2016-03" db="EMBL/GenBank/DDBJ databases">
        <title>Trachymyrmex septentrionalis WGS genome.</title>
        <authorList>
            <person name="Nygaard S."/>
            <person name="Hu H."/>
            <person name="Boomsma J."/>
            <person name="Zhang G."/>
        </authorList>
    </citation>
    <scope>NUCLEOTIDE SEQUENCE [LARGE SCALE GENOMIC DNA]</scope>
    <source>
        <strain evidence="2">Tsep2-gDNA-1</strain>
        <tissue evidence="2">Whole body</tissue>
    </source>
</reference>
<sequence>MRLLGVGFRGAAKFCGFMDLPAPVQQTTYDIIVKNIHTAASSVCEEVLKEAIKEEREEIRKYDPSSNDEELTVSGDGTWRKRGFSSLFGVAALIGHFTGKVVDFIVKSSVCSACNY</sequence>
<name>A0A151JZ38_9HYME</name>
<keyword evidence="3" id="KW-1185">Reference proteome</keyword>
<proteinExistence type="predicted"/>
<gene>
    <name evidence="2" type="ORF">ALC56_03997</name>
</gene>
<protein>
    <recommendedName>
        <fullName evidence="1">Mutator-like transposase domain-containing protein</fullName>
    </recommendedName>
</protein>
<dbReference type="AlphaFoldDB" id="A0A151JZ38"/>
<feature type="domain" description="Mutator-like transposase" evidence="1">
    <location>
        <begin position="2"/>
        <end position="116"/>
    </location>
</feature>
<dbReference type="Proteomes" id="UP000078541">
    <property type="component" value="Unassembled WGS sequence"/>
</dbReference>
<evidence type="ECO:0000313" key="3">
    <source>
        <dbReference type="Proteomes" id="UP000078541"/>
    </source>
</evidence>
<evidence type="ECO:0000259" key="1">
    <source>
        <dbReference type="Pfam" id="PF20700"/>
    </source>
</evidence>
<dbReference type="EMBL" id="KQ981453">
    <property type="protein sequence ID" value="KYN41585.1"/>
    <property type="molecule type" value="Genomic_DNA"/>
</dbReference>
<dbReference type="Pfam" id="PF20700">
    <property type="entry name" value="Mutator"/>
    <property type="match status" value="1"/>
</dbReference>
<dbReference type="InterPro" id="IPR049012">
    <property type="entry name" value="Mutator_transp_dom"/>
</dbReference>
<accession>A0A151JZ38</accession>